<dbReference type="InterPro" id="IPR058163">
    <property type="entry name" value="LysR-type_TF_proteobact-type"/>
</dbReference>
<keyword evidence="2" id="KW-0805">Transcription regulation</keyword>
<dbReference type="InterPro" id="IPR005119">
    <property type="entry name" value="LysR_subst-bd"/>
</dbReference>
<dbReference type="GO" id="GO:0043565">
    <property type="term" value="F:sequence-specific DNA binding"/>
    <property type="evidence" value="ECO:0007669"/>
    <property type="project" value="TreeGrafter"/>
</dbReference>
<name>A0AAN0Y5V5_VIBNA</name>
<evidence type="ECO:0000256" key="1">
    <source>
        <dbReference type="ARBA" id="ARBA00009437"/>
    </source>
</evidence>
<dbReference type="Pfam" id="PF03466">
    <property type="entry name" value="LysR_substrate"/>
    <property type="match status" value="1"/>
</dbReference>
<evidence type="ECO:0000256" key="2">
    <source>
        <dbReference type="ARBA" id="ARBA00023015"/>
    </source>
</evidence>
<dbReference type="PROSITE" id="PS50931">
    <property type="entry name" value="HTH_LYSR"/>
    <property type="match status" value="1"/>
</dbReference>
<gene>
    <name evidence="6" type="ORF">BA890_18470</name>
</gene>
<dbReference type="GO" id="GO:0003700">
    <property type="term" value="F:DNA-binding transcription factor activity"/>
    <property type="evidence" value="ECO:0007669"/>
    <property type="project" value="InterPro"/>
</dbReference>
<dbReference type="SUPFAM" id="SSF46785">
    <property type="entry name" value="Winged helix' DNA-binding domain"/>
    <property type="match status" value="1"/>
</dbReference>
<dbReference type="GO" id="GO:0006351">
    <property type="term" value="P:DNA-templated transcription"/>
    <property type="evidence" value="ECO:0007669"/>
    <property type="project" value="TreeGrafter"/>
</dbReference>
<feature type="domain" description="HTH lysR-type" evidence="5">
    <location>
        <begin position="1"/>
        <end position="60"/>
    </location>
</feature>
<evidence type="ECO:0000256" key="4">
    <source>
        <dbReference type="ARBA" id="ARBA00023163"/>
    </source>
</evidence>
<protein>
    <submittedName>
        <fullName evidence="6">LysR family transcriptional regulator</fullName>
    </submittedName>
</protein>
<keyword evidence="4" id="KW-0804">Transcription</keyword>
<dbReference type="RefSeq" id="WP_020335361.1">
    <property type="nucleotide sequence ID" value="NZ_ATFJ01000036.1"/>
</dbReference>
<sequence>MLTRSDDLEILVNVIDSGSFSLAAEVLGIQVAKVSRSVSRVEKQLGITILNRTTRRLELTEEGKRFVESIRFGLQHLRQAEEDLLVSRVLPKGKLRVDAASPFMLNQLVPLTQEFHECFPDIELELSSNEGYVDLLEKRTDVAIRIGKLADSSLHSSFLGKSALFVVASPDYLARKGFPFTPEDLLQHDIIGFTSPRALNVWPVQGVDYIEPTIACSSGETVRQLVLSGNGVSCLSGYMVKKDIAAGRLVVLLDSFMTRSSERELINAVYYKSSHVARRISAFIDFIKPRLTL</sequence>
<dbReference type="Proteomes" id="UP000092741">
    <property type="component" value="Chromosome 2"/>
</dbReference>
<organism evidence="6 7">
    <name type="scientific">Vibrio natriegens NBRC 15636 = ATCC 14048 = DSM 759</name>
    <dbReference type="NCBI Taxonomy" id="1219067"/>
    <lineage>
        <taxon>Bacteria</taxon>
        <taxon>Pseudomonadati</taxon>
        <taxon>Pseudomonadota</taxon>
        <taxon>Gammaproteobacteria</taxon>
        <taxon>Vibrionales</taxon>
        <taxon>Vibrionaceae</taxon>
        <taxon>Vibrio</taxon>
    </lineage>
</organism>
<keyword evidence="3" id="KW-0238">DNA-binding</keyword>
<evidence type="ECO:0000313" key="6">
    <source>
        <dbReference type="EMBL" id="ANQ14728.1"/>
    </source>
</evidence>
<dbReference type="PANTHER" id="PTHR30537">
    <property type="entry name" value="HTH-TYPE TRANSCRIPTIONAL REGULATOR"/>
    <property type="match status" value="1"/>
</dbReference>
<dbReference type="InterPro" id="IPR036388">
    <property type="entry name" value="WH-like_DNA-bd_sf"/>
</dbReference>
<dbReference type="Gene3D" id="3.40.190.10">
    <property type="entry name" value="Periplasmic binding protein-like II"/>
    <property type="match status" value="2"/>
</dbReference>
<reference evidence="6 7" key="1">
    <citation type="submission" date="2016-07" db="EMBL/GenBank/DDBJ databases">
        <title>Developing Vibrio natriegens as a novel, fast-growing host for biotechnology.</title>
        <authorList>
            <person name="Weinstock M.T."/>
            <person name="Hesek E.D."/>
            <person name="Wilson C.M."/>
            <person name="Gibson D.G."/>
        </authorList>
    </citation>
    <scope>NUCLEOTIDE SEQUENCE [LARGE SCALE GENOMIC DNA]</scope>
    <source>
        <strain evidence="6 7">ATCC 14048</strain>
    </source>
</reference>
<dbReference type="PANTHER" id="PTHR30537:SF20">
    <property type="entry name" value="TRANSCRIPTIONAL REGULATORY PROTEIN"/>
    <property type="match status" value="1"/>
</dbReference>
<dbReference type="AlphaFoldDB" id="A0AAN0Y5V5"/>
<dbReference type="Gene3D" id="1.10.10.10">
    <property type="entry name" value="Winged helix-like DNA-binding domain superfamily/Winged helix DNA-binding domain"/>
    <property type="match status" value="1"/>
</dbReference>
<evidence type="ECO:0000256" key="3">
    <source>
        <dbReference type="ARBA" id="ARBA00023125"/>
    </source>
</evidence>
<proteinExistence type="inferred from homology"/>
<dbReference type="KEGG" id="vna:PN96_22975"/>
<dbReference type="EMBL" id="CP016346">
    <property type="protein sequence ID" value="ANQ14728.1"/>
    <property type="molecule type" value="Genomic_DNA"/>
</dbReference>
<dbReference type="FunFam" id="1.10.10.10:FF:000001">
    <property type="entry name" value="LysR family transcriptional regulator"/>
    <property type="match status" value="1"/>
</dbReference>
<accession>A0AAN0Y5V5</accession>
<dbReference type="GeneID" id="70915718"/>
<dbReference type="InterPro" id="IPR000847">
    <property type="entry name" value="LysR_HTH_N"/>
</dbReference>
<comment type="similarity">
    <text evidence="1">Belongs to the LysR transcriptional regulatory family.</text>
</comment>
<dbReference type="SUPFAM" id="SSF53850">
    <property type="entry name" value="Periplasmic binding protein-like II"/>
    <property type="match status" value="1"/>
</dbReference>
<dbReference type="InterPro" id="IPR036390">
    <property type="entry name" value="WH_DNA-bd_sf"/>
</dbReference>
<evidence type="ECO:0000259" key="5">
    <source>
        <dbReference type="PROSITE" id="PS50931"/>
    </source>
</evidence>
<keyword evidence="7" id="KW-1185">Reference proteome</keyword>
<dbReference type="Pfam" id="PF00126">
    <property type="entry name" value="HTH_1"/>
    <property type="match status" value="1"/>
</dbReference>
<evidence type="ECO:0000313" key="7">
    <source>
        <dbReference type="Proteomes" id="UP000092741"/>
    </source>
</evidence>